<sequence length="68" mass="7515">MDVLIAFAQIAGCLLLIALCLGLFVFILILCCIITGSSVDPDDNGLLKTKAQKEAWRKEKLEKHKIDL</sequence>
<dbReference type="EMBL" id="DPXL01000104">
    <property type="protein sequence ID" value="HCM31527.1"/>
    <property type="molecule type" value="Genomic_DNA"/>
</dbReference>
<dbReference type="Proteomes" id="UP000262257">
    <property type="component" value="Unassembled WGS sequence"/>
</dbReference>
<keyword evidence="1" id="KW-0812">Transmembrane</keyword>
<reference evidence="2 3" key="1">
    <citation type="journal article" date="2018" name="Nat. Biotechnol.">
        <title>A standardized bacterial taxonomy based on genome phylogeny substantially revises the tree of life.</title>
        <authorList>
            <person name="Parks D.H."/>
            <person name="Chuvochina M."/>
            <person name="Waite D.W."/>
            <person name="Rinke C."/>
            <person name="Skarshewski A."/>
            <person name="Chaumeil P.A."/>
            <person name="Hugenholtz P."/>
        </authorList>
    </citation>
    <scope>NUCLEOTIDE SEQUENCE [LARGE SCALE GENOMIC DNA]</scope>
    <source>
        <strain evidence="2">UBA10045</strain>
    </source>
</reference>
<evidence type="ECO:0000313" key="3">
    <source>
        <dbReference type="Proteomes" id="UP000262257"/>
    </source>
</evidence>
<protein>
    <submittedName>
        <fullName evidence="2">Uncharacterized protein</fullName>
    </submittedName>
</protein>
<feature type="transmembrane region" description="Helical" evidence="1">
    <location>
        <begin position="6"/>
        <end position="34"/>
    </location>
</feature>
<keyword evidence="1" id="KW-0472">Membrane</keyword>
<accession>A0A3D3G1V0</accession>
<organism evidence="2 3">
    <name type="scientific">Acinetobacter radioresistens</name>
    <dbReference type="NCBI Taxonomy" id="40216"/>
    <lineage>
        <taxon>Bacteria</taxon>
        <taxon>Pseudomonadati</taxon>
        <taxon>Pseudomonadota</taxon>
        <taxon>Gammaproteobacteria</taxon>
        <taxon>Moraxellales</taxon>
        <taxon>Moraxellaceae</taxon>
        <taxon>Acinetobacter</taxon>
    </lineage>
</organism>
<evidence type="ECO:0000313" key="2">
    <source>
        <dbReference type="EMBL" id="HCM31527.1"/>
    </source>
</evidence>
<proteinExistence type="predicted"/>
<name>A0A3D3G1V0_ACIRA</name>
<dbReference type="AlphaFoldDB" id="A0A3D3G1V0"/>
<keyword evidence="1" id="KW-1133">Transmembrane helix</keyword>
<evidence type="ECO:0000256" key="1">
    <source>
        <dbReference type="SAM" id="Phobius"/>
    </source>
</evidence>
<comment type="caution">
    <text evidence="2">The sequence shown here is derived from an EMBL/GenBank/DDBJ whole genome shotgun (WGS) entry which is preliminary data.</text>
</comment>
<gene>
    <name evidence="2" type="ORF">DIC32_08265</name>
</gene>